<sequence length="121" mass="13305">MATLVLALHAAPAADAPAHYRSLLAYHYAQAALVSGHRIEMIFFYGEAVLHAAAPESPEAATLIEQWQHLAQQHQIPLVVCPTYAETHYQLDTEQLPPLFTAGGLTEFSQAVARVDRVIQF</sequence>
<dbReference type="Proteomes" id="UP000199626">
    <property type="component" value="Unassembled WGS sequence"/>
</dbReference>
<dbReference type="Pfam" id="PF02635">
    <property type="entry name" value="DsrE"/>
    <property type="match status" value="1"/>
</dbReference>
<dbReference type="Gene3D" id="3.40.1260.10">
    <property type="entry name" value="DsrEFH-like"/>
    <property type="match status" value="1"/>
</dbReference>
<gene>
    <name evidence="1" type="ORF">SAMN02927930_00123</name>
</gene>
<dbReference type="STRING" id="1159017.SAMN02927930_00123"/>
<dbReference type="PANTHER" id="PTHR34874">
    <property type="entry name" value="PROTEIN YCHN"/>
    <property type="match status" value="1"/>
</dbReference>
<evidence type="ECO:0000313" key="2">
    <source>
        <dbReference type="Proteomes" id="UP000199626"/>
    </source>
</evidence>
<reference evidence="2" key="1">
    <citation type="submission" date="2016-10" db="EMBL/GenBank/DDBJ databases">
        <authorList>
            <person name="Varghese N."/>
            <person name="Submissions S."/>
        </authorList>
    </citation>
    <scope>NUCLEOTIDE SEQUENCE [LARGE SCALE GENOMIC DNA]</scope>
    <source>
        <strain evidence="2">CGMCC 1.10824</strain>
    </source>
</reference>
<name>A0A1G6A4C8_9GAMM</name>
<dbReference type="PANTHER" id="PTHR34874:SF3">
    <property type="entry name" value="SULFURTRANSFERASE TUSD"/>
    <property type="match status" value="1"/>
</dbReference>
<dbReference type="AlphaFoldDB" id="A0A1G6A4C8"/>
<proteinExistence type="predicted"/>
<dbReference type="EMBL" id="FMXN01000001">
    <property type="protein sequence ID" value="SDB03245.1"/>
    <property type="molecule type" value="Genomic_DNA"/>
</dbReference>
<dbReference type="GO" id="GO:0097163">
    <property type="term" value="F:sulfur carrier activity"/>
    <property type="evidence" value="ECO:0007669"/>
    <property type="project" value="TreeGrafter"/>
</dbReference>
<accession>A0A1G6A4C8</accession>
<dbReference type="GO" id="GO:0002143">
    <property type="term" value="P:tRNA wobble position uridine thiolation"/>
    <property type="evidence" value="ECO:0007669"/>
    <property type="project" value="TreeGrafter"/>
</dbReference>
<organism evidence="1 2">
    <name type="scientific">Pseudidiomarina indica</name>
    <dbReference type="NCBI Taxonomy" id="1159017"/>
    <lineage>
        <taxon>Bacteria</taxon>
        <taxon>Pseudomonadati</taxon>
        <taxon>Pseudomonadota</taxon>
        <taxon>Gammaproteobacteria</taxon>
        <taxon>Alteromonadales</taxon>
        <taxon>Idiomarinaceae</taxon>
        <taxon>Pseudidiomarina</taxon>
    </lineage>
</organism>
<dbReference type="InterPro" id="IPR027396">
    <property type="entry name" value="DsrEFH-like"/>
</dbReference>
<protein>
    <submittedName>
        <fullName evidence="1">tRNA 2-thiouridine synthesizing protein D</fullName>
    </submittedName>
</protein>
<dbReference type="InterPro" id="IPR003787">
    <property type="entry name" value="Sulphur_relay_DsrE/F-like"/>
</dbReference>
<evidence type="ECO:0000313" key="1">
    <source>
        <dbReference type="EMBL" id="SDB03245.1"/>
    </source>
</evidence>
<dbReference type="RefSeq" id="WP_176754870.1">
    <property type="nucleotide sequence ID" value="NZ_FMXN01000001.1"/>
</dbReference>
<dbReference type="GO" id="GO:1990228">
    <property type="term" value="C:sulfurtransferase complex"/>
    <property type="evidence" value="ECO:0007669"/>
    <property type="project" value="TreeGrafter"/>
</dbReference>
<dbReference type="SUPFAM" id="SSF75169">
    <property type="entry name" value="DsrEFH-like"/>
    <property type="match status" value="1"/>
</dbReference>
<keyword evidence="2" id="KW-1185">Reference proteome</keyword>